<dbReference type="Pfam" id="PF01098">
    <property type="entry name" value="FTSW_RODA_SPOVE"/>
    <property type="match status" value="1"/>
</dbReference>
<feature type="transmembrane region" description="Helical" evidence="16">
    <location>
        <begin position="135"/>
        <end position="153"/>
    </location>
</feature>
<evidence type="ECO:0000256" key="10">
    <source>
        <dbReference type="ARBA" id="ARBA00033270"/>
    </source>
</evidence>
<feature type="transmembrane region" description="Helical" evidence="16">
    <location>
        <begin position="181"/>
        <end position="198"/>
    </location>
</feature>
<feature type="transmembrane region" description="Helical" evidence="16">
    <location>
        <begin position="159"/>
        <end position="176"/>
    </location>
</feature>
<evidence type="ECO:0000256" key="13">
    <source>
        <dbReference type="ARBA" id="ARBA00041418"/>
    </source>
</evidence>
<dbReference type="EMBL" id="LGFG01000068">
    <property type="protein sequence ID" value="KUK22975.1"/>
    <property type="molecule type" value="Genomic_DNA"/>
</dbReference>
<sequence>MNEKSLVFFVIVLLCVGFISLSSFEIVRDYVKPVRDTAHVVLNHLMKLAVAIAFFVVFLYTDHRLLFSKQIIIGGYVLSLVLLTVVLFLPSSERGAHRWIDLGSFSFQPSELVKIYILLFLAWYVEKNSLFMKKFFRGFLKPILLVSPLLFLVLIEPDFSTFVLLVFMVILTLYAAETRGIYVLSFFLVIISLFISMYKTGVLEHFMKNYQMERLISYLRGNVSEQVVEAVNAIRNGGTLGKGLVLGEEKLFVPVVTSDFVLAIVGEELGFIGLGVVLFSFYGLVHSLVKVATKMHTVPSVRTFISGFAILIMLQVMTNVGVISGILPVTGVTLPLVSYGGSSLLSIMIGFGIVGNMILESERE</sequence>
<feature type="transmembrane region" description="Helical" evidence="16">
    <location>
        <begin position="301"/>
        <end position="327"/>
    </location>
</feature>
<dbReference type="PANTHER" id="PTHR30474">
    <property type="entry name" value="CELL CYCLE PROTEIN"/>
    <property type="match status" value="1"/>
</dbReference>
<evidence type="ECO:0000256" key="9">
    <source>
        <dbReference type="ARBA" id="ARBA00032370"/>
    </source>
</evidence>
<evidence type="ECO:0000256" key="1">
    <source>
        <dbReference type="ARBA" id="ARBA00004141"/>
    </source>
</evidence>
<reference evidence="17 18" key="1">
    <citation type="journal article" date="2015" name="MBio">
        <title>Genome-Resolved Metagenomic Analysis Reveals Roles for Candidate Phyla and Other Microbial Community Members in Biogeochemical Transformations in Oil Reservoirs.</title>
        <authorList>
            <person name="Hu P."/>
            <person name="Tom L."/>
            <person name="Singh A."/>
            <person name="Thomas B.C."/>
            <person name="Baker B.J."/>
            <person name="Piceno Y.M."/>
            <person name="Andersen G.L."/>
            <person name="Banfield J.F."/>
        </authorList>
    </citation>
    <scope>NUCLEOTIDE SEQUENCE [LARGE SCALE GENOMIC DNA]</scope>
    <source>
        <strain evidence="17">46_26</strain>
    </source>
</reference>
<dbReference type="GO" id="GO:0032153">
    <property type="term" value="C:cell division site"/>
    <property type="evidence" value="ECO:0007669"/>
    <property type="project" value="TreeGrafter"/>
</dbReference>
<organism evidence="17 18">
    <name type="scientific">Thermotoga petrophila</name>
    <dbReference type="NCBI Taxonomy" id="93929"/>
    <lineage>
        <taxon>Bacteria</taxon>
        <taxon>Thermotogati</taxon>
        <taxon>Thermotogota</taxon>
        <taxon>Thermotogae</taxon>
        <taxon>Thermotogales</taxon>
        <taxon>Thermotogaceae</taxon>
        <taxon>Thermotoga</taxon>
    </lineage>
</organism>
<evidence type="ECO:0000256" key="16">
    <source>
        <dbReference type="SAM" id="Phobius"/>
    </source>
</evidence>
<keyword evidence="7 16" id="KW-1133">Transmembrane helix</keyword>
<keyword evidence="2" id="KW-0328">Glycosyltransferase</keyword>
<evidence type="ECO:0000256" key="3">
    <source>
        <dbReference type="ARBA" id="ARBA00022679"/>
    </source>
</evidence>
<dbReference type="PANTHER" id="PTHR30474:SF2">
    <property type="entry name" value="PEPTIDOGLYCAN GLYCOSYLTRANSFERASE FTSW-RELATED"/>
    <property type="match status" value="1"/>
</dbReference>
<comment type="caution">
    <text evidence="17">The sequence shown here is derived from an EMBL/GenBank/DDBJ whole genome shotgun (WGS) entry which is preliminary data.</text>
</comment>
<name>A0A124FFZ2_9THEM</name>
<feature type="transmembrane region" description="Helical" evidence="16">
    <location>
        <begin position="40"/>
        <end position="59"/>
    </location>
</feature>
<evidence type="ECO:0000256" key="6">
    <source>
        <dbReference type="ARBA" id="ARBA00022984"/>
    </source>
</evidence>
<feature type="transmembrane region" description="Helical" evidence="16">
    <location>
        <begin position="269"/>
        <end position="289"/>
    </location>
</feature>
<dbReference type="InterPro" id="IPR001182">
    <property type="entry name" value="FtsW/RodA"/>
</dbReference>
<dbReference type="AlphaFoldDB" id="A0A124FFZ2"/>
<dbReference type="PROSITE" id="PS00428">
    <property type="entry name" value="FTSW_RODA_SPOVE"/>
    <property type="match status" value="1"/>
</dbReference>
<keyword evidence="4 16" id="KW-0812">Transmembrane</keyword>
<keyword evidence="8 16" id="KW-0472">Membrane</keyword>
<feature type="transmembrane region" description="Helical" evidence="16">
    <location>
        <begin position="102"/>
        <end position="123"/>
    </location>
</feature>
<evidence type="ECO:0000256" key="4">
    <source>
        <dbReference type="ARBA" id="ARBA00022692"/>
    </source>
</evidence>
<dbReference type="GO" id="GO:0009252">
    <property type="term" value="P:peptidoglycan biosynthetic process"/>
    <property type="evidence" value="ECO:0007669"/>
    <property type="project" value="UniProtKB-KW"/>
</dbReference>
<dbReference type="Proteomes" id="UP000058636">
    <property type="component" value="Unassembled WGS sequence"/>
</dbReference>
<keyword evidence="6" id="KW-0573">Peptidoglycan synthesis</keyword>
<evidence type="ECO:0000256" key="7">
    <source>
        <dbReference type="ARBA" id="ARBA00022989"/>
    </source>
</evidence>
<dbReference type="InterPro" id="IPR018365">
    <property type="entry name" value="Cell_cycle_FtsW-rel_CS"/>
</dbReference>
<evidence type="ECO:0000256" key="15">
    <source>
        <dbReference type="ARBA" id="ARBA00049902"/>
    </source>
</evidence>
<evidence type="ECO:0000256" key="5">
    <source>
        <dbReference type="ARBA" id="ARBA00022960"/>
    </source>
</evidence>
<protein>
    <recommendedName>
        <fullName evidence="12">Probable peptidoglycan glycosyltransferase FtsW</fullName>
        <ecNumber evidence="14">2.4.99.28</ecNumber>
    </recommendedName>
    <alternativeName>
        <fullName evidence="13">Cell division protein FtsW</fullName>
    </alternativeName>
    <alternativeName>
        <fullName evidence="10">Cell wall polymerase</fullName>
    </alternativeName>
    <alternativeName>
        <fullName evidence="9">Peptidoglycan polymerase</fullName>
    </alternativeName>
</protein>
<dbReference type="GO" id="GO:0005886">
    <property type="term" value="C:plasma membrane"/>
    <property type="evidence" value="ECO:0007669"/>
    <property type="project" value="TreeGrafter"/>
</dbReference>
<keyword evidence="3" id="KW-0808">Transferase</keyword>
<dbReference type="RefSeq" id="WP_004082928.1">
    <property type="nucleotide sequence ID" value="NZ_DAITJQ010000002.1"/>
</dbReference>
<dbReference type="GO" id="GO:0015648">
    <property type="term" value="F:lipid-linked peptidoglycan transporter activity"/>
    <property type="evidence" value="ECO:0007669"/>
    <property type="project" value="TreeGrafter"/>
</dbReference>
<feature type="transmembrane region" description="Helical" evidence="16">
    <location>
        <begin position="339"/>
        <end position="359"/>
    </location>
</feature>
<feature type="transmembrane region" description="Helical" evidence="16">
    <location>
        <begin position="71"/>
        <end position="90"/>
    </location>
</feature>
<evidence type="ECO:0000256" key="2">
    <source>
        <dbReference type="ARBA" id="ARBA00022676"/>
    </source>
</evidence>
<comment type="subcellular location">
    <subcellularLocation>
        <location evidence="1">Membrane</location>
        <topology evidence="1">Multi-pass membrane protein</topology>
    </subcellularLocation>
</comment>
<keyword evidence="5" id="KW-0133">Cell shape</keyword>
<evidence type="ECO:0000313" key="18">
    <source>
        <dbReference type="Proteomes" id="UP000058636"/>
    </source>
</evidence>
<dbReference type="GO" id="GO:0008360">
    <property type="term" value="P:regulation of cell shape"/>
    <property type="evidence" value="ECO:0007669"/>
    <property type="project" value="UniProtKB-KW"/>
</dbReference>
<evidence type="ECO:0000256" key="11">
    <source>
        <dbReference type="ARBA" id="ARBA00038053"/>
    </source>
</evidence>
<proteinExistence type="inferred from homology"/>
<comment type="similarity">
    <text evidence="11">Belongs to the SEDS family. FtsW subfamily.</text>
</comment>
<evidence type="ECO:0000313" key="17">
    <source>
        <dbReference type="EMBL" id="KUK22975.1"/>
    </source>
</evidence>
<evidence type="ECO:0000256" key="8">
    <source>
        <dbReference type="ARBA" id="ARBA00023136"/>
    </source>
</evidence>
<evidence type="ECO:0000256" key="12">
    <source>
        <dbReference type="ARBA" id="ARBA00041185"/>
    </source>
</evidence>
<evidence type="ECO:0000256" key="14">
    <source>
        <dbReference type="ARBA" id="ARBA00044770"/>
    </source>
</evidence>
<gene>
    <name evidence="17" type="ORF">XD57_0923</name>
</gene>
<dbReference type="EC" id="2.4.99.28" evidence="14"/>
<dbReference type="GO" id="GO:0051301">
    <property type="term" value="P:cell division"/>
    <property type="evidence" value="ECO:0007669"/>
    <property type="project" value="InterPro"/>
</dbReference>
<comment type="catalytic activity">
    <reaction evidence="15">
        <text>[GlcNAc-(1-&gt;4)-Mur2Ac(oyl-L-Ala-gamma-D-Glu-L-Lys-D-Ala-D-Ala)](n)-di-trans,octa-cis-undecaprenyl diphosphate + beta-D-GlcNAc-(1-&gt;4)-Mur2Ac(oyl-L-Ala-gamma-D-Glu-L-Lys-D-Ala-D-Ala)-di-trans,octa-cis-undecaprenyl diphosphate = [GlcNAc-(1-&gt;4)-Mur2Ac(oyl-L-Ala-gamma-D-Glu-L-Lys-D-Ala-D-Ala)](n+1)-di-trans,octa-cis-undecaprenyl diphosphate + di-trans,octa-cis-undecaprenyl diphosphate + H(+)</text>
        <dbReference type="Rhea" id="RHEA:23708"/>
        <dbReference type="Rhea" id="RHEA-COMP:9602"/>
        <dbReference type="Rhea" id="RHEA-COMP:9603"/>
        <dbReference type="ChEBI" id="CHEBI:15378"/>
        <dbReference type="ChEBI" id="CHEBI:58405"/>
        <dbReference type="ChEBI" id="CHEBI:60033"/>
        <dbReference type="ChEBI" id="CHEBI:78435"/>
        <dbReference type="EC" id="2.4.99.28"/>
    </reaction>
</comment>
<accession>A0A124FFZ2</accession>
<dbReference type="GO" id="GO:0008955">
    <property type="term" value="F:peptidoglycan glycosyltransferase activity"/>
    <property type="evidence" value="ECO:0007669"/>
    <property type="project" value="UniProtKB-EC"/>
</dbReference>
<dbReference type="OMA" id="AGARMKH"/>
<dbReference type="PATRIC" id="fig|93930.3.peg.1778"/>